<keyword evidence="2" id="KW-0732">Signal</keyword>
<reference evidence="3 4" key="1">
    <citation type="submission" date="2019-02" db="EMBL/GenBank/DDBJ databases">
        <title>Deep-cultivation of Planctomycetes and their phenomic and genomic characterization uncovers novel biology.</title>
        <authorList>
            <person name="Wiegand S."/>
            <person name="Jogler M."/>
            <person name="Boedeker C."/>
            <person name="Pinto D."/>
            <person name="Vollmers J."/>
            <person name="Rivas-Marin E."/>
            <person name="Kohn T."/>
            <person name="Peeters S.H."/>
            <person name="Heuer A."/>
            <person name="Rast P."/>
            <person name="Oberbeckmann S."/>
            <person name="Bunk B."/>
            <person name="Jeske O."/>
            <person name="Meyerdierks A."/>
            <person name="Storesund J.E."/>
            <person name="Kallscheuer N."/>
            <person name="Luecker S."/>
            <person name="Lage O.M."/>
            <person name="Pohl T."/>
            <person name="Merkel B.J."/>
            <person name="Hornburger P."/>
            <person name="Mueller R.-W."/>
            <person name="Bruemmer F."/>
            <person name="Labrenz M."/>
            <person name="Spormann A.M."/>
            <person name="Op den Camp H."/>
            <person name="Overmann J."/>
            <person name="Amann R."/>
            <person name="Jetten M.S.M."/>
            <person name="Mascher T."/>
            <person name="Medema M.H."/>
            <person name="Devos D.P."/>
            <person name="Kaster A.-K."/>
            <person name="Ovreas L."/>
            <person name="Rohde M."/>
            <person name="Galperin M.Y."/>
            <person name="Jogler C."/>
        </authorList>
    </citation>
    <scope>NUCLEOTIDE SEQUENCE [LARGE SCALE GENOMIC DNA]</scope>
    <source>
        <strain evidence="3 4">FF011L</strain>
    </source>
</reference>
<evidence type="ECO:0000256" key="1">
    <source>
        <dbReference type="SAM" id="MobiDB-lite"/>
    </source>
</evidence>
<dbReference type="InterPro" id="IPR017460">
    <property type="entry name" value="CHP03000_planctomycetes"/>
</dbReference>
<organism evidence="3 4">
    <name type="scientific">Roseimaritima multifibrata</name>
    <dbReference type="NCBI Taxonomy" id="1930274"/>
    <lineage>
        <taxon>Bacteria</taxon>
        <taxon>Pseudomonadati</taxon>
        <taxon>Planctomycetota</taxon>
        <taxon>Planctomycetia</taxon>
        <taxon>Pirellulales</taxon>
        <taxon>Pirellulaceae</taxon>
        <taxon>Roseimaritima</taxon>
    </lineage>
</organism>
<dbReference type="KEGG" id="rml:FF011L_50500"/>
<dbReference type="NCBIfam" id="TIGR03000">
    <property type="entry name" value="plancto_dom_1"/>
    <property type="match status" value="2"/>
</dbReference>
<evidence type="ECO:0000313" key="3">
    <source>
        <dbReference type="EMBL" id="QDS96242.1"/>
    </source>
</evidence>
<feature type="chain" id="PRO_5021901208" description="TIGR03000 domain-containing protein" evidence="2">
    <location>
        <begin position="43"/>
        <end position="453"/>
    </location>
</feature>
<name>A0A517MMZ1_9BACT</name>
<keyword evidence="4" id="KW-1185">Reference proteome</keyword>
<feature type="signal peptide" evidence="2">
    <location>
        <begin position="1"/>
        <end position="42"/>
    </location>
</feature>
<proteinExistence type="predicted"/>
<evidence type="ECO:0008006" key="5">
    <source>
        <dbReference type="Google" id="ProtNLM"/>
    </source>
</evidence>
<evidence type="ECO:0000256" key="2">
    <source>
        <dbReference type="SAM" id="SignalP"/>
    </source>
</evidence>
<dbReference type="EMBL" id="CP036262">
    <property type="protein sequence ID" value="QDS96242.1"/>
    <property type="molecule type" value="Genomic_DNA"/>
</dbReference>
<protein>
    <recommendedName>
        <fullName evidence="5">TIGR03000 domain-containing protein</fullName>
    </recommendedName>
</protein>
<accession>A0A517MMZ1</accession>
<feature type="compositionally biased region" description="Low complexity" evidence="1">
    <location>
        <begin position="136"/>
        <end position="146"/>
    </location>
</feature>
<gene>
    <name evidence="3" type="ORF">FF011L_50500</name>
</gene>
<dbReference type="AlphaFoldDB" id="A0A517MMZ1"/>
<sequence length="453" mass="46681" precursor="true">MGGIAGNWPSKAQRTTKQMKRIRMMVPATVLLAGLMSSPADAGWGVHRGGYGASSGGASSGYASYSVGSYGSSGGSYGSSGGSYGSSGGSYGSSGGSYGSSGGCSGGPGLLSRIHTAVHSHIAAKRARHIARRSHGSSGYSSHGSSGYSSYSSSGYASYNSSGQASYRRSYASHGSSGSSGSSGTVRYSVPSYSSNGSSGYASSGYSSSSYGYSVPQVQYESQSVGTPVYGDYSEGTVIESHPQGTVIEGGDAAPAVDAAPSPAPAKEAVKEAVPAEARIQQDAALITLAVAADARVTVNGHLTSSEGPIRQFMSRGLKEGFTYTYDIVVETVVDGAPQQQTQTLSLRAGDTERLVFSAPVSDKVETALVVLVPEDAQVVLAGNSTKATGEERVYRTKQLTKGQVWEGYEVTATIVRDGREVTQTQVLRLEAGSERKLVFDFDNEADLTLASR</sequence>
<feature type="compositionally biased region" description="Basic residues" evidence="1">
    <location>
        <begin position="122"/>
        <end position="135"/>
    </location>
</feature>
<feature type="region of interest" description="Disordered" evidence="1">
    <location>
        <begin position="122"/>
        <end position="146"/>
    </location>
</feature>
<evidence type="ECO:0000313" key="4">
    <source>
        <dbReference type="Proteomes" id="UP000320672"/>
    </source>
</evidence>
<dbReference type="Proteomes" id="UP000320672">
    <property type="component" value="Chromosome"/>
</dbReference>